<proteinExistence type="predicted"/>
<accession>A0A1Q2M3G0</accession>
<protein>
    <recommendedName>
        <fullName evidence="4">DUF4198 domain-containing protein</fullName>
    </recommendedName>
</protein>
<name>A0A1Q2M3G0_9GAMM</name>
<organism evidence="2 3">
    <name type="scientific">Microbulbifer agarilyticus</name>
    <dbReference type="NCBI Taxonomy" id="260552"/>
    <lineage>
        <taxon>Bacteria</taxon>
        <taxon>Pseudomonadati</taxon>
        <taxon>Pseudomonadota</taxon>
        <taxon>Gammaproteobacteria</taxon>
        <taxon>Cellvibrionales</taxon>
        <taxon>Microbulbiferaceae</taxon>
        <taxon>Microbulbifer</taxon>
    </lineage>
</organism>
<evidence type="ECO:0008006" key="4">
    <source>
        <dbReference type="Google" id="ProtNLM"/>
    </source>
</evidence>
<sequence>MKRFIFSFLVWVSATSCGALAESGDFINRIDVPNFVGGNEPLRVDVDLKVAKTRDVYFVLQYFDTWKKIKEKTARVTSSGKYHVNFETDDIDPGKYRVVVYVTPRDQNWNHRVGNEVNANFSVLTESAWNEHLSTEEISEVRWPRRVSTEKEVLGVRYRINTPKVLSLDLVNGNGDLVSNIRYPVAESGDFALPIDDLFGKVGPGRFTWKVLLLAEDGESAVGDEVVYHFTVYGG</sequence>
<dbReference type="PROSITE" id="PS51257">
    <property type="entry name" value="PROKAR_LIPOPROTEIN"/>
    <property type="match status" value="1"/>
</dbReference>
<evidence type="ECO:0000313" key="2">
    <source>
        <dbReference type="EMBL" id="AQQ67189.1"/>
    </source>
</evidence>
<dbReference type="AlphaFoldDB" id="A0A1Q2M3G0"/>
<dbReference type="RefSeq" id="WP_077401999.1">
    <property type="nucleotide sequence ID" value="NZ_CP019650.1"/>
</dbReference>
<dbReference type="OrthoDB" id="6228262at2"/>
<dbReference type="Proteomes" id="UP000188219">
    <property type="component" value="Chromosome"/>
</dbReference>
<reference evidence="2" key="1">
    <citation type="submission" date="2017-02" db="EMBL/GenBank/DDBJ databases">
        <title>Genome of Microbulbifer agarilyticus GP101.</title>
        <authorList>
            <person name="Jung J."/>
            <person name="Bae S.S."/>
            <person name="Baek K."/>
        </authorList>
    </citation>
    <scope>NUCLEOTIDE SEQUENCE [LARGE SCALE GENOMIC DNA]</scope>
    <source>
        <strain evidence="2">GP101</strain>
    </source>
</reference>
<dbReference type="EMBL" id="CP019650">
    <property type="protein sequence ID" value="AQQ67189.1"/>
    <property type="molecule type" value="Genomic_DNA"/>
</dbReference>
<feature type="chain" id="PRO_5013292546" description="DUF4198 domain-containing protein" evidence="1">
    <location>
        <begin position="22"/>
        <end position="235"/>
    </location>
</feature>
<feature type="signal peptide" evidence="1">
    <location>
        <begin position="1"/>
        <end position="21"/>
    </location>
</feature>
<keyword evidence="1" id="KW-0732">Signal</keyword>
<dbReference type="KEGG" id="maga:Mag101_05705"/>
<evidence type="ECO:0000313" key="3">
    <source>
        <dbReference type="Proteomes" id="UP000188219"/>
    </source>
</evidence>
<evidence type="ECO:0000256" key="1">
    <source>
        <dbReference type="SAM" id="SignalP"/>
    </source>
</evidence>
<keyword evidence="3" id="KW-1185">Reference proteome</keyword>
<dbReference type="STRING" id="260552.Mag101_05705"/>
<gene>
    <name evidence="2" type="ORF">Mag101_05705</name>
</gene>